<sequence>MTVRALRRSPGGTRGNITVAPLVYPVRLPRSSDSLDGGSKAGGGSQAGDVIE</sequence>
<accession>A0ABP8KBP2</accession>
<protein>
    <submittedName>
        <fullName evidence="2">Uncharacterized protein</fullName>
    </submittedName>
</protein>
<comment type="caution">
    <text evidence="2">The sequence shown here is derived from an EMBL/GenBank/DDBJ whole genome shotgun (WGS) entry which is preliminary data.</text>
</comment>
<evidence type="ECO:0000313" key="3">
    <source>
        <dbReference type="Proteomes" id="UP001500945"/>
    </source>
</evidence>
<proteinExistence type="predicted"/>
<reference evidence="3" key="1">
    <citation type="journal article" date="2019" name="Int. J. Syst. Evol. Microbiol.">
        <title>The Global Catalogue of Microorganisms (GCM) 10K type strain sequencing project: providing services to taxonomists for standard genome sequencing and annotation.</title>
        <authorList>
            <consortium name="The Broad Institute Genomics Platform"/>
            <consortium name="The Broad Institute Genome Sequencing Center for Infectious Disease"/>
            <person name="Wu L."/>
            <person name="Ma J."/>
        </authorList>
    </citation>
    <scope>NUCLEOTIDE SEQUENCE [LARGE SCALE GENOMIC DNA]</scope>
    <source>
        <strain evidence="3">JCM 17809</strain>
    </source>
</reference>
<gene>
    <name evidence="2" type="ORF">GCM10023168_15030</name>
</gene>
<feature type="region of interest" description="Disordered" evidence="1">
    <location>
        <begin position="28"/>
        <end position="52"/>
    </location>
</feature>
<evidence type="ECO:0000313" key="2">
    <source>
        <dbReference type="EMBL" id="GAA4403469.1"/>
    </source>
</evidence>
<evidence type="ECO:0000256" key="1">
    <source>
        <dbReference type="SAM" id="MobiDB-lite"/>
    </source>
</evidence>
<organism evidence="2 3">
    <name type="scientific">Fodinibacter luteus</name>
    <dbReference type="NCBI Taxonomy" id="552064"/>
    <lineage>
        <taxon>Bacteria</taxon>
        <taxon>Bacillati</taxon>
        <taxon>Actinomycetota</taxon>
        <taxon>Actinomycetes</taxon>
        <taxon>Micrococcales</taxon>
        <taxon>Intrasporangiaceae</taxon>
        <taxon>Fodinibacter (ex Wang et al. 2009)</taxon>
    </lineage>
</organism>
<name>A0ABP8KBP2_9MICO</name>
<dbReference type="EMBL" id="BAABGM010000010">
    <property type="protein sequence ID" value="GAA4403469.1"/>
    <property type="molecule type" value="Genomic_DNA"/>
</dbReference>
<dbReference type="Proteomes" id="UP001500945">
    <property type="component" value="Unassembled WGS sequence"/>
</dbReference>
<keyword evidence="3" id="KW-1185">Reference proteome</keyword>